<dbReference type="EMBL" id="NSCI01000014">
    <property type="protein sequence ID" value="RAW90626.1"/>
    <property type="molecule type" value="Genomic_DNA"/>
</dbReference>
<comment type="caution">
    <text evidence="1">The sequence shown here is derived from an EMBL/GenBank/DDBJ whole genome shotgun (WGS) entry which is preliminary data.</text>
</comment>
<evidence type="ECO:0008006" key="3">
    <source>
        <dbReference type="Google" id="ProtNLM"/>
    </source>
</evidence>
<reference evidence="1 2" key="1">
    <citation type="journal article" date="2018" name="Int. J. Syst. Evol. Microbiol.">
        <title>Whole-genome-based revisit of Photorhabdus phylogeny: proposal for the elevation of most Photorhabdus subspecies to the species level and description of one novel species Photorhabdus bodei sp. nov., and one novel subspecies Photorhabdus laumondii subsp. clarkei subsp. nov.</title>
        <authorList>
            <person name="Machado R.A.R."/>
            <person name="Wuthrich D."/>
            <person name="Kuhnert P."/>
            <person name="Arce C.C.M."/>
            <person name="Thonen L."/>
            <person name="Ruiz C."/>
            <person name="Zhang X."/>
            <person name="Robert C.A.M."/>
            <person name="Karimi J."/>
            <person name="Kamali S."/>
            <person name="Ma J."/>
            <person name="Bruggmann R."/>
            <person name="Erb M."/>
        </authorList>
    </citation>
    <scope>NUCLEOTIDE SEQUENCE [LARGE SCALE GENOMIC DNA]</scope>
    <source>
        <strain evidence="1 2">BOJ-47</strain>
    </source>
</reference>
<evidence type="ECO:0000313" key="2">
    <source>
        <dbReference type="Proteomes" id="UP000250870"/>
    </source>
</evidence>
<name>A0A329VEF5_9GAMM</name>
<dbReference type="Proteomes" id="UP000250870">
    <property type="component" value="Unassembled WGS sequence"/>
</dbReference>
<proteinExistence type="predicted"/>
<sequence length="165" mass="19145">MSQLYFYCEKWSHFYRDSLDFLSEKDAYKRHLAGKPYSVLVGSSFAPSHVIEITKTKSVHVDFLDAQLKEYISYQFQPINNGKLFLSMAVYREFAEKEGEGAGYLNVSHGETYLFKEDGKVTIMKEIFNPYSFKESTSIGAIDLSGNYDEFPEFGKYESLLRKER</sequence>
<dbReference type="RefSeq" id="WP_113025810.1">
    <property type="nucleotide sequence ID" value="NZ_CAWNWQ010000014.1"/>
</dbReference>
<protein>
    <recommendedName>
        <fullName evidence="3">Lytic transglycosylase</fullName>
    </recommendedName>
</protein>
<evidence type="ECO:0000313" key="1">
    <source>
        <dbReference type="EMBL" id="RAW90626.1"/>
    </source>
</evidence>
<accession>A0A329VEF5</accession>
<gene>
    <name evidence="1" type="ORF">CKY01_11570</name>
</gene>
<organism evidence="1 2">
    <name type="scientific">Photorhabdus laumondii subsp. clarkei</name>
    <dbReference type="NCBI Taxonomy" id="2029685"/>
    <lineage>
        <taxon>Bacteria</taxon>
        <taxon>Pseudomonadati</taxon>
        <taxon>Pseudomonadota</taxon>
        <taxon>Gammaproteobacteria</taxon>
        <taxon>Enterobacterales</taxon>
        <taxon>Morganellaceae</taxon>
        <taxon>Photorhabdus</taxon>
    </lineage>
</organism>
<dbReference type="AlphaFoldDB" id="A0A329VEF5"/>